<reference evidence="2 3" key="1">
    <citation type="submission" date="2014-08" db="EMBL/GenBank/DDBJ databases">
        <title>Complete genome sequence of Corynebacterium phocae M408/89/1(T)(=DSM 44612(T)), isolated from the common seal (Phoca vitulina).</title>
        <authorList>
            <person name="Ruckert C."/>
            <person name="Albersmeier A."/>
            <person name="Winkler A."/>
            <person name="Kalinowski J."/>
        </authorList>
    </citation>
    <scope>NUCLEOTIDE SEQUENCE [LARGE SCALE GENOMIC DNA]</scope>
    <source>
        <strain evidence="2 3">M408/89/1</strain>
    </source>
</reference>
<dbReference type="Proteomes" id="UP000185491">
    <property type="component" value="Chromosome"/>
</dbReference>
<dbReference type="KEGG" id="cpho:CPHO_02040"/>
<name>A0A1L7D161_9CORY</name>
<accession>A0A1L7D161</accession>
<dbReference type="AlphaFoldDB" id="A0A1L7D161"/>
<sequence>MPSPVTSTPGVAAGAAALGAALPEAVGETAGLEAAGEVAVLEAGLEVAVLEAAVDVTGLEAAVLEVASTVGAGASSSGAEHADSARAAVRARNAEAVRGSG</sequence>
<dbReference type="EMBL" id="CP009249">
    <property type="protein sequence ID" value="APT91886.1"/>
    <property type="molecule type" value="Genomic_DNA"/>
</dbReference>
<organism evidence="2 3">
    <name type="scientific">Corynebacterium phocae</name>
    <dbReference type="NCBI Taxonomy" id="161895"/>
    <lineage>
        <taxon>Bacteria</taxon>
        <taxon>Bacillati</taxon>
        <taxon>Actinomycetota</taxon>
        <taxon>Actinomycetes</taxon>
        <taxon>Mycobacteriales</taxon>
        <taxon>Corynebacteriaceae</taxon>
        <taxon>Corynebacterium</taxon>
    </lineage>
</organism>
<gene>
    <name evidence="2" type="ORF">CPHO_02040</name>
</gene>
<protein>
    <submittedName>
        <fullName evidence="2">Uncharacterized protein</fullName>
    </submittedName>
</protein>
<evidence type="ECO:0000256" key="1">
    <source>
        <dbReference type="SAM" id="MobiDB-lite"/>
    </source>
</evidence>
<feature type="region of interest" description="Disordered" evidence="1">
    <location>
        <begin position="73"/>
        <end position="101"/>
    </location>
</feature>
<evidence type="ECO:0000313" key="3">
    <source>
        <dbReference type="Proteomes" id="UP000185491"/>
    </source>
</evidence>
<proteinExistence type="predicted"/>
<keyword evidence="3" id="KW-1185">Reference proteome</keyword>
<evidence type="ECO:0000313" key="2">
    <source>
        <dbReference type="EMBL" id="APT91886.1"/>
    </source>
</evidence>